<gene>
    <name evidence="7" type="primary">LOC106547332</name>
</gene>
<evidence type="ECO:0000259" key="4">
    <source>
        <dbReference type="PROSITE" id="PS50157"/>
    </source>
</evidence>
<dbReference type="PROSITE" id="PS50157">
    <property type="entry name" value="ZINC_FINGER_C2H2_2"/>
    <property type="match status" value="3"/>
</dbReference>
<dbReference type="PANTHER" id="PTHR45935">
    <property type="entry name" value="PROTEIN ZBED8-RELATED"/>
    <property type="match status" value="1"/>
</dbReference>
<dbReference type="PROSITE" id="PS00028">
    <property type="entry name" value="ZINC_FINGER_C2H2_1"/>
    <property type="match status" value="3"/>
</dbReference>
<protein>
    <submittedName>
        <fullName evidence="7">Zinc finger and SCAN domain-containing protein 23-like</fullName>
    </submittedName>
</protein>
<reference evidence="7" key="1">
    <citation type="submission" date="2025-08" db="UniProtKB">
        <authorList>
            <consortium name="RefSeq"/>
        </authorList>
    </citation>
    <scope>IDENTIFICATION</scope>
    <source>
        <tissue evidence="7">Skeletal muscle</tissue>
    </source>
</reference>
<dbReference type="SUPFAM" id="SSF47353">
    <property type="entry name" value="Retrovirus capsid dimerization domain-like"/>
    <property type="match status" value="1"/>
</dbReference>
<dbReference type="GO" id="GO:0008270">
    <property type="term" value="F:zinc ion binding"/>
    <property type="evidence" value="ECO:0007669"/>
    <property type="project" value="UniProtKB-KW"/>
</dbReference>
<dbReference type="InterPro" id="IPR050916">
    <property type="entry name" value="SCAN-C2H2_zinc_finger"/>
</dbReference>
<feature type="region of interest" description="Disordered" evidence="3">
    <location>
        <begin position="335"/>
        <end position="364"/>
    </location>
</feature>
<dbReference type="PROSITE" id="PS50804">
    <property type="entry name" value="SCAN_BOX"/>
    <property type="match status" value="1"/>
</dbReference>
<dbReference type="Gene3D" id="3.30.160.60">
    <property type="entry name" value="Classic Zinc Finger"/>
    <property type="match status" value="3"/>
</dbReference>
<sequence>MELAKKGGLRDNTPSFETELGLGAGPRPSLAPQAGGMGGFLEMPHHQEDQSMHNLWETQFQEFLKDNVFEKQPLDDLTPSEDPRAFLASFEKVAVACRWPRKEWVTRLLPALSEEAEKAFIALSAKDREDYGKVKSAILRQEAAIREKQRQEFRRFCFQEAEGPRQVFSRLRELFCQWLRAERSSKEQILELLLLEQFLNILPREMQNWVKERTPDTCLEAVGLAEEFLSRLQVAEKMGEQETEEIKAQSEMVSVERPTNTDNQQEQQQILPLPPQLYPGSKETNVSKKRKLQSGDFGDVNIGAVFPGRANSCRRKQGRDIDVQPRRHSERLQKSNLPIQGGILSSTPRKVKPKPKERMPPASQIPKDHIQHCEECGKDFSGMASFFRHRTRHTGEKRYECCFCGRGFFWRSDLVRHECQHTGKKPHECSYCGEGFDRKWLCVQHQQIHLRNKVNLSPMETTTRKTKCFAALDSNRKQQ</sequence>
<keyword evidence="2" id="KW-0862">Zinc</keyword>
<feature type="domain" description="C2H2-type" evidence="4">
    <location>
        <begin position="371"/>
        <end position="398"/>
    </location>
</feature>
<feature type="domain" description="SCAN box" evidence="5">
    <location>
        <begin position="150"/>
        <end position="228"/>
    </location>
</feature>
<dbReference type="Gene3D" id="1.10.4020.10">
    <property type="entry name" value="DNA breaking-rejoining enzymes"/>
    <property type="match status" value="1"/>
</dbReference>
<feature type="compositionally biased region" description="Polar residues" evidence="3">
    <location>
        <begin position="335"/>
        <end position="348"/>
    </location>
</feature>
<evidence type="ECO:0000313" key="7">
    <source>
        <dbReference type="RefSeq" id="XP_013919936.1"/>
    </source>
</evidence>
<dbReference type="FunFam" id="1.10.4020.10:FF:000001">
    <property type="entry name" value="zinc finger protein 263 isoform X1"/>
    <property type="match status" value="1"/>
</dbReference>
<accession>A0A6I9Y0S9</accession>
<dbReference type="CDD" id="cd07936">
    <property type="entry name" value="SCAN"/>
    <property type="match status" value="1"/>
</dbReference>
<dbReference type="AlphaFoldDB" id="A0A6I9Y0S9"/>
<dbReference type="InterPro" id="IPR038269">
    <property type="entry name" value="SCAN_sf"/>
</dbReference>
<keyword evidence="2" id="KW-0479">Metal-binding</keyword>
<feature type="domain" description="C2H2-type" evidence="4">
    <location>
        <begin position="399"/>
        <end position="426"/>
    </location>
</feature>
<feature type="region of interest" description="Disordered" evidence="3">
    <location>
        <begin position="1"/>
        <end position="31"/>
    </location>
</feature>
<dbReference type="GeneID" id="106547332"/>
<dbReference type="InterPro" id="IPR013087">
    <property type="entry name" value="Znf_C2H2_type"/>
</dbReference>
<evidence type="ECO:0000256" key="2">
    <source>
        <dbReference type="PROSITE-ProRule" id="PRU00042"/>
    </source>
</evidence>
<keyword evidence="1" id="KW-0539">Nucleus</keyword>
<dbReference type="InterPro" id="IPR003309">
    <property type="entry name" value="SCAN_dom"/>
</dbReference>
<keyword evidence="2" id="KW-0863">Zinc-finger</keyword>
<evidence type="ECO:0000259" key="5">
    <source>
        <dbReference type="PROSITE" id="PS50804"/>
    </source>
</evidence>
<evidence type="ECO:0000256" key="3">
    <source>
        <dbReference type="SAM" id="MobiDB-lite"/>
    </source>
</evidence>
<dbReference type="RefSeq" id="XP_013919936.1">
    <property type="nucleotide sequence ID" value="XM_014064461.1"/>
</dbReference>
<dbReference type="SMART" id="SM00431">
    <property type="entry name" value="SCAN"/>
    <property type="match status" value="1"/>
</dbReference>
<dbReference type="Proteomes" id="UP000504617">
    <property type="component" value="Unplaced"/>
</dbReference>
<dbReference type="Pfam" id="PF02023">
    <property type="entry name" value="SCAN"/>
    <property type="match status" value="1"/>
</dbReference>
<organism evidence="6 7">
    <name type="scientific">Thamnophis sirtalis</name>
    <dbReference type="NCBI Taxonomy" id="35019"/>
    <lineage>
        <taxon>Eukaryota</taxon>
        <taxon>Metazoa</taxon>
        <taxon>Chordata</taxon>
        <taxon>Craniata</taxon>
        <taxon>Vertebrata</taxon>
        <taxon>Euteleostomi</taxon>
        <taxon>Lepidosauria</taxon>
        <taxon>Squamata</taxon>
        <taxon>Bifurcata</taxon>
        <taxon>Unidentata</taxon>
        <taxon>Episquamata</taxon>
        <taxon>Toxicofera</taxon>
        <taxon>Serpentes</taxon>
        <taxon>Colubroidea</taxon>
        <taxon>Colubridae</taxon>
        <taxon>Natricinae</taxon>
        <taxon>Thamnophis</taxon>
    </lineage>
</organism>
<proteinExistence type="predicted"/>
<dbReference type="OrthoDB" id="6910977at2759"/>
<evidence type="ECO:0000256" key="1">
    <source>
        <dbReference type="ARBA" id="ARBA00023242"/>
    </source>
</evidence>
<keyword evidence="6" id="KW-1185">Reference proteome</keyword>
<dbReference type="InterPro" id="IPR036236">
    <property type="entry name" value="Znf_C2H2_sf"/>
</dbReference>
<evidence type="ECO:0000313" key="6">
    <source>
        <dbReference type="Proteomes" id="UP000504617"/>
    </source>
</evidence>
<dbReference type="KEGG" id="tsr:106547332"/>
<feature type="domain" description="C2H2-type" evidence="4">
    <location>
        <begin position="427"/>
        <end position="454"/>
    </location>
</feature>
<dbReference type="SUPFAM" id="SSF57667">
    <property type="entry name" value="beta-beta-alpha zinc fingers"/>
    <property type="match status" value="2"/>
</dbReference>
<dbReference type="SMART" id="SM00355">
    <property type="entry name" value="ZnF_C2H2"/>
    <property type="match status" value="3"/>
</dbReference>
<name>A0A6I9Y0S9_9SAUR</name>
<dbReference type="PANTHER" id="PTHR45935:SF15">
    <property type="entry name" value="SCAN BOX DOMAIN-CONTAINING PROTEIN"/>
    <property type="match status" value="1"/>
</dbReference>